<dbReference type="InterPro" id="IPR052900">
    <property type="entry name" value="Phospholipid_Metab_Enz"/>
</dbReference>
<gene>
    <name evidence="4" type="ORF">BDY21DRAFT_386874</name>
</gene>
<evidence type="ECO:0000256" key="2">
    <source>
        <dbReference type="SAM" id="Phobius"/>
    </source>
</evidence>
<dbReference type="CDD" id="cd07389">
    <property type="entry name" value="MPP_PhoD"/>
    <property type="match status" value="1"/>
</dbReference>
<dbReference type="InterPro" id="IPR029052">
    <property type="entry name" value="Metallo-depent_PP-like"/>
</dbReference>
<keyword evidence="2" id="KW-0812">Transmembrane</keyword>
<dbReference type="InterPro" id="IPR038607">
    <property type="entry name" value="PhoD-like_sf"/>
</dbReference>
<dbReference type="Proteomes" id="UP000799766">
    <property type="component" value="Unassembled WGS sequence"/>
</dbReference>
<proteinExistence type="predicted"/>
<feature type="transmembrane region" description="Helical" evidence="2">
    <location>
        <begin position="6"/>
        <end position="24"/>
    </location>
</feature>
<dbReference type="Pfam" id="PF09423">
    <property type="entry name" value="PhoD"/>
    <property type="match status" value="1"/>
</dbReference>
<dbReference type="PANTHER" id="PTHR43606:SF2">
    <property type="entry name" value="ALKALINE PHOSPHATASE FAMILY PROTEIN (AFU_ORTHOLOGUE AFUA_5G03860)"/>
    <property type="match status" value="1"/>
</dbReference>
<evidence type="ECO:0000259" key="3">
    <source>
        <dbReference type="Pfam" id="PF09423"/>
    </source>
</evidence>
<dbReference type="Gene3D" id="3.60.21.70">
    <property type="entry name" value="PhoD-like phosphatase"/>
    <property type="match status" value="1"/>
</dbReference>
<protein>
    <submittedName>
        <fullName evidence="4">PhoD-like phosphatase-domain-containing protein</fullName>
    </submittedName>
</protein>
<dbReference type="InterPro" id="IPR018946">
    <property type="entry name" value="PhoD-like_MPP"/>
</dbReference>
<keyword evidence="2" id="KW-0472">Membrane</keyword>
<accession>A0A6A6NUW2</accession>
<dbReference type="EMBL" id="MU001686">
    <property type="protein sequence ID" value="KAF2455501.1"/>
    <property type="molecule type" value="Genomic_DNA"/>
</dbReference>
<evidence type="ECO:0000256" key="1">
    <source>
        <dbReference type="SAM" id="MobiDB-lite"/>
    </source>
</evidence>
<dbReference type="OrthoDB" id="2100241at2759"/>
<feature type="region of interest" description="Disordered" evidence="1">
    <location>
        <begin position="67"/>
        <end position="91"/>
    </location>
</feature>
<organism evidence="4 5">
    <name type="scientific">Lineolata rhizophorae</name>
    <dbReference type="NCBI Taxonomy" id="578093"/>
    <lineage>
        <taxon>Eukaryota</taxon>
        <taxon>Fungi</taxon>
        <taxon>Dikarya</taxon>
        <taxon>Ascomycota</taxon>
        <taxon>Pezizomycotina</taxon>
        <taxon>Dothideomycetes</taxon>
        <taxon>Dothideomycetes incertae sedis</taxon>
        <taxon>Lineolatales</taxon>
        <taxon>Lineolataceae</taxon>
        <taxon>Lineolata</taxon>
    </lineage>
</organism>
<keyword evidence="5" id="KW-1185">Reference proteome</keyword>
<evidence type="ECO:0000313" key="5">
    <source>
        <dbReference type="Proteomes" id="UP000799766"/>
    </source>
</evidence>
<dbReference type="AlphaFoldDB" id="A0A6A6NUW2"/>
<dbReference type="PANTHER" id="PTHR43606">
    <property type="entry name" value="PHOSPHATASE, PUTATIVE (AFU_ORTHOLOGUE AFUA_6G08710)-RELATED"/>
    <property type="match status" value="1"/>
</dbReference>
<feature type="domain" description="PhoD-like phosphatase metallophosphatase" evidence="3">
    <location>
        <begin position="307"/>
        <end position="548"/>
    </location>
</feature>
<dbReference type="SUPFAM" id="SSF56300">
    <property type="entry name" value="Metallo-dependent phosphatases"/>
    <property type="match status" value="1"/>
</dbReference>
<name>A0A6A6NUW2_9PEZI</name>
<evidence type="ECO:0000313" key="4">
    <source>
        <dbReference type="EMBL" id="KAF2455501.1"/>
    </source>
</evidence>
<sequence>MVSATDVISAISSITLRICGYVFLRWFLPRILSSLGAVYVVSFAIGLRKTSPYNVLSDELEIVTKETTIRPSDTESSDGSDAEGAGGESVKELDVQETVTVERRDPKILKTLLLGSPSPASGMWSLATFAINAALMLMCADLTLSSRLFHQAHDLAFARAGYVSHDSANILIREPRASELPLFLSYRRAEYLNSADTTEKILDDAWKSAGTVTVLSNETDFTTTLKIPGLYPDTRYQYATSNNQTGFFITAPPIGHVSKRSSAGESFTFLHSSCIKPRVPYTPFAHPLSIPGLRTLSTVLPKLYSQRLKPAFMLFLGDFIYVDVPHRFGTDIETYRREYRQVYASPDWSAVNSAPSAELPWLHVWDDHEIANDWASGETGVLLPAADAFGLYNGAPNPPPVTPNATYSAFTQGPLSFFLLDTRRYRSPPPHANATMLGEAQLAALLDWLRAPPPHPRVRWKVVVSSVPFTKNWRFGGEDTWGGFLRERRKVLDAMWAASAELGVGIVVLSGDRHEFGATAFPAAAAIRDAEGGGEAAPHGLFSGAPGEIQQPVVHEFSASPLGMFYLPWRTYKQEDGEDVRLKYLPDGNSKVGVVSVEVPEHGEQSVLTYRLYIDGEEAWRYVLTTPMRGEMGRGDGT</sequence>
<keyword evidence="2" id="KW-1133">Transmembrane helix</keyword>
<reference evidence="4" key="1">
    <citation type="journal article" date="2020" name="Stud. Mycol.">
        <title>101 Dothideomycetes genomes: a test case for predicting lifestyles and emergence of pathogens.</title>
        <authorList>
            <person name="Haridas S."/>
            <person name="Albert R."/>
            <person name="Binder M."/>
            <person name="Bloem J."/>
            <person name="Labutti K."/>
            <person name="Salamov A."/>
            <person name="Andreopoulos B."/>
            <person name="Baker S."/>
            <person name="Barry K."/>
            <person name="Bills G."/>
            <person name="Bluhm B."/>
            <person name="Cannon C."/>
            <person name="Castanera R."/>
            <person name="Culley D."/>
            <person name="Daum C."/>
            <person name="Ezra D."/>
            <person name="Gonzalez J."/>
            <person name="Henrissat B."/>
            <person name="Kuo A."/>
            <person name="Liang C."/>
            <person name="Lipzen A."/>
            <person name="Lutzoni F."/>
            <person name="Magnuson J."/>
            <person name="Mondo S."/>
            <person name="Nolan M."/>
            <person name="Ohm R."/>
            <person name="Pangilinan J."/>
            <person name="Park H.-J."/>
            <person name="Ramirez L."/>
            <person name="Alfaro M."/>
            <person name="Sun H."/>
            <person name="Tritt A."/>
            <person name="Yoshinaga Y."/>
            <person name="Zwiers L.-H."/>
            <person name="Turgeon B."/>
            <person name="Goodwin S."/>
            <person name="Spatafora J."/>
            <person name="Crous P."/>
            <person name="Grigoriev I."/>
        </authorList>
    </citation>
    <scope>NUCLEOTIDE SEQUENCE</scope>
    <source>
        <strain evidence="4">ATCC 16933</strain>
    </source>
</reference>